<dbReference type="Gene3D" id="1.10.260.40">
    <property type="entry name" value="lambda repressor-like DNA-binding domains"/>
    <property type="match status" value="1"/>
</dbReference>
<dbReference type="Pfam" id="PF01381">
    <property type="entry name" value="HTH_3"/>
    <property type="match status" value="1"/>
</dbReference>
<evidence type="ECO:0000259" key="1">
    <source>
        <dbReference type="PROSITE" id="PS50943"/>
    </source>
</evidence>
<dbReference type="InterPro" id="IPR001387">
    <property type="entry name" value="Cro/C1-type_HTH"/>
</dbReference>
<dbReference type="CDD" id="cd00093">
    <property type="entry name" value="HTH_XRE"/>
    <property type="match status" value="1"/>
</dbReference>
<dbReference type="SMART" id="SM00530">
    <property type="entry name" value="HTH_XRE"/>
    <property type="match status" value="1"/>
</dbReference>
<dbReference type="AlphaFoldDB" id="A0AAV3XSL9"/>
<organism evidence="2 3">
    <name type="scientific">Microseira wollei NIES-4236</name>
    <dbReference type="NCBI Taxonomy" id="2530354"/>
    <lineage>
        <taxon>Bacteria</taxon>
        <taxon>Bacillati</taxon>
        <taxon>Cyanobacteriota</taxon>
        <taxon>Cyanophyceae</taxon>
        <taxon>Oscillatoriophycideae</taxon>
        <taxon>Aerosakkonematales</taxon>
        <taxon>Aerosakkonemataceae</taxon>
        <taxon>Microseira</taxon>
    </lineage>
</organism>
<comment type="caution">
    <text evidence="2">The sequence shown here is derived from an EMBL/GenBank/DDBJ whole genome shotgun (WGS) entry which is preliminary data.</text>
</comment>
<dbReference type="Proteomes" id="UP001050975">
    <property type="component" value="Unassembled WGS sequence"/>
</dbReference>
<dbReference type="RefSeq" id="WP_226592784.1">
    <property type="nucleotide sequence ID" value="NZ_BLAY01000245.1"/>
</dbReference>
<reference evidence="2" key="1">
    <citation type="submission" date="2019-10" db="EMBL/GenBank/DDBJ databases">
        <title>Draft genome sequece of Microseira wollei NIES-4236.</title>
        <authorList>
            <person name="Yamaguchi H."/>
            <person name="Suzuki S."/>
            <person name="Kawachi M."/>
        </authorList>
    </citation>
    <scope>NUCLEOTIDE SEQUENCE</scope>
    <source>
        <strain evidence="2">NIES-4236</strain>
    </source>
</reference>
<dbReference type="PROSITE" id="PS50943">
    <property type="entry name" value="HTH_CROC1"/>
    <property type="match status" value="1"/>
</dbReference>
<evidence type="ECO:0000313" key="3">
    <source>
        <dbReference type="Proteomes" id="UP001050975"/>
    </source>
</evidence>
<gene>
    <name evidence="2" type="ORF">MiSe_85270</name>
</gene>
<dbReference type="SUPFAM" id="SSF47413">
    <property type="entry name" value="lambda repressor-like DNA-binding domains"/>
    <property type="match status" value="1"/>
</dbReference>
<dbReference type="EMBL" id="BLAY01000245">
    <property type="protein sequence ID" value="GET43702.1"/>
    <property type="molecule type" value="Genomic_DNA"/>
</dbReference>
<name>A0AAV3XSL9_9CYAN</name>
<proteinExistence type="predicted"/>
<sequence>MPKKPAPRPEDQESHLKKFREELGINQEDLAREFGVSSQTIGRWELGKNVPTFTVKQMKALDQLLKSIGKSIGELPDYLYQEIDT</sequence>
<accession>A0AAV3XSL9</accession>
<keyword evidence="3" id="KW-1185">Reference proteome</keyword>
<dbReference type="InterPro" id="IPR010982">
    <property type="entry name" value="Lambda_DNA-bd_dom_sf"/>
</dbReference>
<protein>
    <submittedName>
        <fullName evidence="2">Helix-turn-helix domain protein</fullName>
    </submittedName>
</protein>
<dbReference type="GO" id="GO:0003677">
    <property type="term" value="F:DNA binding"/>
    <property type="evidence" value="ECO:0007669"/>
    <property type="project" value="InterPro"/>
</dbReference>
<evidence type="ECO:0000313" key="2">
    <source>
        <dbReference type="EMBL" id="GET43702.1"/>
    </source>
</evidence>
<feature type="domain" description="HTH cro/C1-type" evidence="1">
    <location>
        <begin position="16"/>
        <end position="75"/>
    </location>
</feature>